<keyword evidence="2" id="KW-1185">Reference proteome</keyword>
<reference evidence="2" key="1">
    <citation type="submission" date="2016-10" db="EMBL/GenBank/DDBJ databases">
        <authorList>
            <person name="Varghese N."/>
            <person name="Submissions S."/>
        </authorList>
    </citation>
    <scope>NUCLEOTIDE SEQUENCE [LARGE SCALE GENOMIC DNA]</scope>
    <source>
        <strain evidence="2">CGMCC 4.578</strain>
    </source>
</reference>
<name>A0A1H9XNV0_9PSEU</name>
<dbReference type="EMBL" id="FOFT01000016">
    <property type="protein sequence ID" value="SES47791.1"/>
    <property type="molecule type" value="Genomic_DNA"/>
</dbReference>
<accession>A0A1H9XNV0</accession>
<dbReference type="Proteomes" id="UP000199028">
    <property type="component" value="Unassembled WGS sequence"/>
</dbReference>
<evidence type="ECO:0000313" key="2">
    <source>
        <dbReference type="Proteomes" id="UP000199028"/>
    </source>
</evidence>
<proteinExistence type="predicted"/>
<dbReference type="RefSeq" id="WP_090071127.1">
    <property type="nucleotide sequence ID" value="NZ_FOFT01000016.1"/>
</dbReference>
<gene>
    <name evidence="1" type="ORF">SAMN05216195_11628</name>
</gene>
<organism evidence="1 2">
    <name type="scientific">Lentzea flaviverrucosa</name>
    <dbReference type="NCBI Taxonomy" id="200379"/>
    <lineage>
        <taxon>Bacteria</taxon>
        <taxon>Bacillati</taxon>
        <taxon>Actinomycetota</taxon>
        <taxon>Actinomycetes</taxon>
        <taxon>Pseudonocardiales</taxon>
        <taxon>Pseudonocardiaceae</taxon>
        <taxon>Lentzea</taxon>
    </lineage>
</organism>
<evidence type="ECO:0000313" key="1">
    <source>
        <dbReference type="EMBL" id="SES47791.1"/>
    </source>
</evidence>
<protein>
    <submittedName>
        <fullName evidence="1">Uncharacterized protein</fullName>
    </submittedName>
</protein>
<sequence>MSHWIRFDIPEAAHARAERDAYVAVVRQHGTDSPAAAEARTRWRLAARASVAASLALLAPAERERVLADRARDRERVLARAAQYAAEDLEEAVTA</sequence>
<dbReference type="AlphaFoldDB" id="A0A1H9XNV0"/>